<evidence type="ECO:0000313" key="2">
    <source>
        <dbReference type="EMBL" id="VYT86533.1"/>
    </source>
</evidence>
<organism evidence="2">
    <name type="scientific">Clostridium tertium</name>
    <dbReference type="NCBI Taxonomy" id="1559"/>
    <lineage>
        <taxon>Bacteria</taxon>
        <taxon>Bacillati</taxon>
        <taxon>Bacillota</taxon>
        <taxon>Clostridia</taxon>
        <taxon>Eubacteriales</taxon>
        <taxon>Clostridiaceae</taxon>
        <taxon>Clostridium</taxon>
    </lineage>
</organism>
<dbReference type="EMBL" id="CACRTO010000008">
    <property type="protein sequence ID" value="VYT86533.1"/>
    <property type="molecule type" value="Genomic_DNA"/>
</dbReference>
<evidence type="ECO:0008006" key="3">
    <source>
        <dbReference type="Google" id="ProtNLM"/>
    </source>
</evidence>
<feature type="coiled-coil region" evidence="1">
    <location>
        <begin position="7"/>
        <end position="41"/>
    </location>
</feature>
<proteinExistence type="predicted"/>
<sequence>MKFLIDIEVLNSSIREYESCIDLLEENLLKLNRSLELIKGAGWKGDSKEKFMSLEYGEWEKGIKEHISRLVFLNTMLNEAKFEMESLVNKGERLNL</sequence>
<reference evidence="2" key="1">
    <citation type="submission" date="2019-11" db="EMBL/GenBank/DDBJ databases">
        <authorList>
            <person name="Feng L."/>
        </authorList>
    </citation>
    <scope>NUCLEOTIDE SEQUENCE</scope>
    <source>
        <strain evidence="2">CTertiumLFYP3</strain>
    </source>
</reference>
<gene>
    <name evidence="2" type="ORF">CTLFYP3_00869</name>
</gene>
<dbReference type="SUPFAM" id="SSF140453">
    <property type="entry name" value="EsxAB dimer-like"/>
    <property type="match status" value="1"/>
</dbReference>
<evidence type="ECO:0000256" key="1">
    <source>
        <dbReference type="SAM" id="Coils"/>
    </source>
</evidence>
<dbReference type="Gene3D" id="1.10.287.1060">
    <property type="entry name" value="ESAT-6-like"/>
    <property type="match status" value="1"/>
</dbReference>
<protein>
    <recommendedName>
        <fullName evidence="3">WXG100 family type VII secretion target</fullName>
    </recommendedName>
</protein>
<name>A0A6N3A701_9CLOT</name>
<dbReference type="AlphaFoldDB" id="A0A6N3A701"/>
<keyword evidence="1" id="KW-0175">Coiled coil</keyword>
<accession>A0A6N3A701</accession>
<dbReference type="RefSeq" id="WP_156625345.1">
    <property type="nucleotide sequence ID" value="NZ_CACRTO010000008.1"/>
</dbReference>
<dbReference type="InterPro" id="IPR036689">
    <property type="entry name" value="ESAT-6-like_sf"/>
</dbReference>